<dbReference type="Proteomes" id="UP001597371">
    <property type="component" value="Unassembled WGS sequence"/>
</dbReference>
<keyword evidence="1" id="KW-1133">Transmembrane helix</keyword>
<protein>
    <recommendedName>
        <fullName evidence="4">LysE family translocator</fullName>
    </recommendedName>
</protein>
<dbReference type="RefSeq" id="WP_209738617.1">
    <property type="nucleotide sequence ID" value="NZ_CP072611.1"/>
</dbReference>
<dbReference type="EMBL" id="JBHUIJ010000027">
    <property type="protein sequence ID" value="MFD2239216.1"/>
    <property type="molecule type" value="Genomic_DNA"/>
</dbReference>
<accession>A0ABW5CQV7</accession>
<comment type="caution">
    <text evidence="2">The sequence shown here is derived from an EMBL/GenBank/DDBJ whole genome shotgun (WGS) entry which is preliminary data.</text>
</comment>
<keyword evidence="1" id="KW-0472">Membrane</keyword>
<reference evidence="3" key="1">
    <citation type="journal article" date="2019" name="Int. J. Syst. Evol. Microbiol.">
        <title>The Global Catalogue of Microorganisms (GCM) 10K type strain sequencing project: providing services to taxonomists for standard genome sequencing and annotation.</title>
        <authorList>
            <consortium name="The Broad Institute Genomics Platform"/>
            <consortium name="The Broad Institute Genome Sequencing Center for Infectious Disease"/>
            <person name="Wu L."/>
            <person name="Ma J."/>
        </authorList>
    </citation>
    <scope>NUCLEOTIDE SEQUENCE [LARGE SCALE GENOMIC DNA]</scope>
    <source>
        <strain evidence="3">ZS-35-S2</strain>
    </source>
</reference>
<sequence length="74" mass="8132">MQSSYLPEPAALMAVFSFAIVAGAPMLWFVGVSRFFTVPASRQGFLRAGRRIMRATGLVFIGRGLRLATERMHG</sequence>
<organism evidence="2 3">
    <name type="scientific">Aureimonas populi</name>
    <dbReference type="NCBI Taxonomy" id="1701758"/>
    <lineage>
        <taxon>Bacteria</taxon>
        <taxon>Pseudomonadati</taxon>
        <taxon>Pseudomonadota</taxon>
        <taxon>Alphaproteobacteria</taxon>
        <taxon>Hyphomicrobiales</taxon>
        <taxon>Aurantimonadaceae</taxon>
        <taxon>Aureimonas</taxon>
    </lineage>
</organism>
<keyword evidence="1" id="KW-0812">Transmembrane</keyword>
<gene>
    <name evidence="2" type="ORF">ACFSKQ_17340</name>
</gene>
<evidence type="ECO:0000256" key="1">
    <source>
        <dbReference type="SAM" id="Phobius"/>
    </source>
</evidence>
<keyword evidence="3" id="KW-1185">Reference proteome</keyword>
<name>A0ABW5CQV7_9HYPH</name>
<evidence type="ECO:0000313" key="3">
    <source>
        <dbReference type="Proteomes" id="UP001597371"/>
    </source>
</evidence>
<evidence type="ECO:0000313" key="2">
    <source>
        <dbReference type="EMBL" id="MFD2239216.1"/>
    </source>
</evidence>
<evidence type="ECO:0008006" key="4">
    <source>
        <dbReference type="Google" id="ProtNLM"/>
    </source>
</evidence>
<proteinExistence type="predicted"/>
<feature type="transmembrane region" description="Helical" evidence="1">
    <location>
        <begin position="12"/>
        <end position="31"/>
    </location>
</feature>